<evidence type="ECO:0000256" key="4">
    <source>
        <dbReference type="ARBA" id="ARBA00022737"/>
    </source>
</evidence>
<evidence type="ECO:0000313" key="13">
    <source>
        <dbReference type="EMBL" id="EYR64326.1"/>
    </source>
</evidence>
<keyword evidence="7" id="KW-0129">CBS domain</keyword>
<feature type="transmembrane region" description="Helical" evidence="10">
    <location>
        <begin position="56"/>
        <end position="78"/>
    </location>
</feature>
<dbReference type="AlphaFoldDB" id="A0A021VT45"/>
<feature type="transmembrane region" description="Helical" evidence="10">
    <location>
        <begin position="98"/>
        <end position="118"/>
    </location>
</feature>
<dbReference type="InterPro" id="IPR046342">
    <property type="entry name" value="CBS_dom_sf"/>
</dbReference>
<sequence>MGDLTAVLIAIALLAGNAFFVGAEFALIAARRTQVEPRAAEGSRRARLTLRAMERVSLMMAGAQLGITMCSLGLGAIGEPAVAHLLEVPLAAVGVEGALLHAISFAVALTIVVVLHMVLGEMVPKNIAIAGPERSALVLAPVLYGVVLVLKPVILALNWAANLVLRALRVQPRDEVASAFTADEVAAFIAESREEGLLEEGEGELLASALALSDQPVRAVTVPLADVVTLPVGVTYAEAEAACVRTGFSRFPLADDAGQLVGYVHLKDLLMVPDGMQDTAVAPGRVRPLAHIPADTPLDTALTALQARGAHLAVVRDGQEVLGVAMFEDVVERLVGEVADAAQAGTTDGATPRPEPGPHRAT</sequence>
<keyword evidence="14" id="KW-1185">Reference proteome</keyword>
<dbReference type="GO" id="GO:0005886">
    <property type="term" value="C:plasma membrane"/>
    <property type="evidence" value="ECO:0007669"/>
    <property type="project" value="UniProtKB-SubCell"/>
</dbReference>
<keyword evidence="4" id="KW-0677">Repeat</keyword>
<protein>
    <recommendedName>
        <fullName evidence="15">Hemolysin</fullName>
    </recommendedName>
</protein>
<feature type="domain" description="CBS" evidence="11">
    <location>
        <begin position="221"/>
        <end position="279"/>
    </location>
</feature>
<evidence type="ECO:0000256" key="5">
    <source>
        <dbReference type="ARBA" id="ARBA00022989"/>
    </source>
</evidence>
<dbReference type="Pfam" id="PF00571">
    <property type="entry name" value="CBS"/>
    <property type="match status" value="2"/>
</dbReference>
<dbReference type="SUPFAM" id="SSF54631">
    <property type="entry name" value="CBS-domain pair"/>
    <property type="match status" value="1"/>
</dbReference>
<dbReference type="Gene3D" id="3.10.580.10">
    <property type="entry name" value="CBS-domain"/>
    <property type="match status" value="1"/>
</dbReference>
<evidence type="ECO:0000256" key="8">
    <source>
        <dbReference type="PROSITE-ProRule" id="PRU01193"/>
    </source>
</evidence>
<evidence type="ECO:0000259" key="12">
    <source>
        <dbReference type="PROSITE" id="PS51846"/>
    </source>
</evidence>
<dbReference type="CDD" id="cd04590">
    <property type="entry name" value="CBS_pair_CorC_HlyC_assoc"/>
    <property type="match status" value="1"/>
</dbReference>
<dbReference type="InterPro" id="IPR044751">
    <property type="entry name" value="Ion_transp-like_CBS"/>
</dbReference>
<proteinExistence type="predicted"/>
<dbReference type="EMBL" id="AXCW01000037">
    <property type="protein sequence ID" value="EYR64326.1"/>
    <property type="molecule type" value="Genomic_DNA"/>
</dbReference>
<reference evidence="13 14" key="1">
    <citation type="submission" date="2014-01" db="EMBL/GenBank/DDBJ databases">
        <title>Actinotalea ferrariae CF5-4.</title>
        <authorList>
            <person name="Chen F."/>
            <person name="Li Y."/>
            <person name="Wang G."/>
        </authorList>
    </citation>
    <scope>NUCLEOTIDE SEQUENCE [LARGE SCALE GENOMIC DNA]</scope>
    <source>
        <strain evidence="13 14">CF5-4</strain>
    </source>
</reference>
<comment type="caution">
    <text evidence="13">The sequence shown here is derived from an EMBL/GenBank/DDBJ whole genome shotgun (WGS) entry which is preliminary data.</text>
</comment>
<name>A0A021VT45_9CELL</name>
<feature type="region of interest" description="Disordered" evidence="9">
    <location>
        <begin position="341"/>
        <end position="362"/>
    </location>
</feature>
<evidence type="ECO:0000256" key="6">
    <source>
        <dbReference type="ARBA" id="ARBA00023136"/>
    </source>
</evidence>
<dbReference type="PROSITE" id="PS51846">
    <property type="entry name" value="CNNM"/>
    <property type="match status" value="1"/>
</dbReference>
<evidence type="ECO:0000259" key="11">
    <source>
        <dbReference type="PROSITE" id="PS51371"/>
    </source>
</evidence>
<keyword evidence="5 8" id="KW-1133">Transmembrane helix</keyword>
<feature type="compositionally biased region" description="Low complexity" evidence="9">
    <location>
        <begin position="341"/>
        <end position="351"/>
    </location>
</feature>
<evidence type="ECO:0000256" key="3">
    <source>
        <dbReference type="ARBA" id="ARBA00022692"/>
    </source>
</evidence>
<dbReference type="InterPro" id="IPR002550">
    <property type="entry name" value="CNNM"/>
</dbReference>
<keyword evidence="6 8" id="KW-0472">Membrane</keyword>
<dbReference type="Proteomes" id="UP000019753">
    <property type="component" value="Unassembled WGS sequence"/>
</dbReference>
<dbReference type="SMART" id="SM00116">
    <property type="entry name" value="CBS"/>
    <property type="match status" value="2"/>
</dbReference>
<dbReference type="RefSeq" id="WP_034223719.1">
    <property type="nucleotide sequence ID" value="NZ_AXCW01000037.1"/>
</dbReference>
<dbReference type="PANTHER" id="PTHR43099:SF5">
    <property type="entry name" value="HLYC_CORC FAMILY TRANSPORTER"/>
    <property type="match status" value="1"/>
</dbReference>
<accession>A0A021VT45</accession>
<keyword evidence="2" id="KW-1003">Cell membrane</keyword>
<dbReference type="InterPro" id="IPR000644">
    <property type="entry name" value="CBS_dom"/>
</dbReference>
<dbReference type="PROSITE" id="PS51371">
    <property type="entry name" value="CBS"/>
    <property type="match status" value="1"/>
</dbReference>
<evidence type="ECO:0000256" key="7">
    <source>
        <dbReference type="PROSITE-ProRule" id="PRU00703"/>
    </source>
</evidence>
<feature type="transmembrane region" description="Helical" evidence="10">
    <location>
        <begin position="6"/>
        <end position="28"/>
    </location>
</feature>
<evidence type="ECO:0000313" key="14">
    <source>
        <dbReference type="Proteomes" id="UP000019753"/>
    </source>
</evidence>
<keyword evidence="3 8" id="KW-0812">Transmembrane</keyword>
<feature type="transmembrane region" description="Helical" evidence="10">
    <location>
        <begin position="138"/>
        <end position="161"/>
    </location>
</feature>
<evidence type="ECO:0000256" key="10">
    <source>
        <dbReference type="SAM" id="Phobius"/>
    </source>
</evidence>
<dbReference type="OrthoDB" id="110231at2"/>
<gene>
    <name evidence="13" type="ORF">N866_12625</name>
</gene>
<dbReference type="Pfam" id="PF01595">
    <property type="entry name" value="CNNM"/>
    <property type="match status" value="1"/>
</dbReference>
<evidence type="ECO:0008006" key="15">
    <source>
        <dbReference type="Google" id="ProtNLM"/>
    </source>
</evidence>
<dbReference type="PANTHER" id="PTHR43099">
    <property type="entry name" value="UPF0053 PROTEIN YRKA"/>
    <property type="match status" value="1"/>
</dbReference>
<evidence type="ECO:0000256" key="9">
    <source>
        <dbReference type="SAM" id="MobiDB-lite"/>
    </source>
</evidence>
<dbReference type="InterPro" id="IPR051676">
    <property type="entry name" value="UPF0053_domain"/>
</dbReference>
<evidence type="ECO:0000256" key="1">
    <source>
        <dbReference type="ARBA" id="ARBA00004651"/>
    </source>
</evidence>
<feature type="domain" description="CNNM transmembrane" evidence="12">
    <location>
        <begin position="1"/>
        <end position="202"/>
    </location>
</feature>
<comment type="subcellular location">
    <subcellularLocation>
        <location evidence="1">Cell membrane</location>
        <topology evidence="1">Multi-pass membrane protein</topology>
    </subcellularLocation>
</comment>
<evidence type="ECO:0000256" key="2">
    <source>
        <dbReference type="ARBA" id="ARBA00022475"/>
    </source>
</evidence>
<organism evidence="13 14">
    <name type="scientific">Actinotalea ferrariae CF5-4</name>
    <dbReference type="NCBI Taxonomy" id="948458"/>
    <lineage>
        <taxon>Bacteria</taxon>
        <taxon>Bacillati</taxon>
        <taxon>Actinomycetota</taxon>
        <taxon>Actinomycetes</taxon>
        <taxon>Micrococcales</taxon>
        <taxon>Cellulomonadaceae</taxon>
        <taxon>Actinotalea</taxon>
    </lineage>
</organism>